<feature type="non-terminal residue" evidence="1">
    <location>
        <position position="67"/>
    </location>
</feature>
<dbReference type="Proteomes" id="UP000789920">
    <property type="component" value="Unassembled WGS sequence"/>
</dbReference>
<reference evidence="1" key="1">
    <citation type="submission" date="2021-06" db="EMBL/GenBank/DDBJ databases">
        <authorList>
            <person name="Kallberg Y."/>
            <person name="Tangrot J."/>
            <person name="Rosling A."/>
        </authorList>
    </citation>
    <scope>NUCLEOTIDE SEQUENCE</scope>
    <source>
        <strain evidence="1">MA461A</strain>
    </source>
</reference>
<comment type="caution">
    <text evidence="1">The sequence shown here is derived from an EMBL/GenBank/DDBJ whole genome shotgun (WGS) entry which is preliminary data.</text>
</comment>
<name>A0ACA9QDG0_9GLOM</name>
<evidence type="ECO:0000313" key="1">
    <source>
        <dbReference type="EMBL" id="CAG8739798.1"/>
    </source>
</evidence>
<protein>
    <submittedName>
        <fullName evidence="1">36860_t:CDS:1</fullName>
    </submittedName>
</protein>
<dbReference type="EMBL" id="CAJVQC010028500">
    <property type="protein sequence ID" value="CAG8739798.1"/>
    <property type="molecule type" value="Genomic_DNA"/>
</dbReference>
<proteinExistence type="predicted"/>
<keyword evidence="2" id="KW-1185">Reference proteome</keyword>
<evidence type="ECO:0000313" key="2">
    <source>
        <dbReference type="Proteomes" id="UP000789920"/>
    </source>
</evidence>
<sequence length="67" mass="7916">MLLYVLYIDLYSCLSYISKNVLEKRGDIIQDKTALIDQFHIRLYKDIKYLLLIMSNPTFLNNAIMKA</sequence>
<organism evidence="1 2">
    <name type="scientific">Racocetra persica</name>
    <dbReference type="NCBI Taxonomy" id="160502"/>
    <lineage>
        <taxon>Eukaryota</taxon>
        <taxon>Fungi</taxon>
        <taxon>Fungi incertae sedis</taxon>
        <taxon>Mucoromycota</taxon>
        <taxon>Glomeromycotina</taxon>
        <taxon>Glomeromycetes</taxon>
        <taxon>Diversisporales</taxon>
        <taxon>Gigasporaceae</taxon>
        <taxon>Racocetra</taxon>
    </lineage>
</organism>
<gene>
    <name evidence="1" type="ORF">RPERSI_LOCUS13033</name>
</gene>
<accession>A0ACA9QDG0</accession>